<proteinExistence type="predicted"/>
<sequence>MAAPAEVTLKDLTGNWVMNKTLSDDTDSVLALQGIGWWTRKAISLATVTLHVKQYTEGNFTHVDIDQTATGGIKGTTENRTLDWEFRETQDHIFGNLKGRSRWLTLDLVDDDFLKEEWLEGDEEKAGPEGQTHIQSWVDNQEKGWTAEQIWGFAVVDGKRYYTRRITVKKGSEVRKVRLIYNWQGK</sequence>
<keyword evidence="2" id="KW-1185">Reference proteome</keyword>
<dbReference type="KEGG" id="glz:GLAREA_09853"/>
<dbReference type="Gene3D" id="2.40.128.20">
    <property type="match status" value="1"/>
</dbReference>
<dbReference type="OrthoDB" id="425354at2759"/>
<dbReference type="EMBL" id="KE145368">
    <property type="protein sequence ID" value="EPE28732.1"/>
    <property type="molecule type" value="Genomic_DNA"/>
</dbReference>
<accession>S3CQK3</accession>
<dbReference type="RefSeq" id="XP_008084640.1">
    <property type="nucleotide sequence ID" value="XM_008086449.1"/>
</dbReference>
<dbReference type="Proteomes" id="UP000016922">
    <property type="component" value="Unassembled WGS sequence"/>
</dbReference>
<evidence type="ECO:0000313" key="2">
    <source>
        <dbReference type="Proteomes" id="UP000016922"/>
    </source>
</evidence>
<gene>
    <name evidence="1" type="ORF">GLAREA_09853</name>
</gene>
<dbReference type="OMA" id="WEMDSTH"/>
<dbReference type="HOGENOM" id="CLU_088979_2_0_1"/>
<organism evidence="1 2">
    <name type="scientific">Glarea lozoyensis (strain ATCC 20868 / MF5171)</name>
    <dbReference type="NCBI Taxonomy" id="1116229"/>
    <lineage>
        <taxon>Eukaryota</taxon>
        <taxon>Fungi</taxon>
        <taxon>Dikarya</taxon>
        <taxon>Ascomycota</taxon>
        <taxon>Pezizomycotina</taxon>
        <taxon>Leotiomycetes</taxon>
        <taxon>Helotiales</taxon>
        <taxon>Helotiaceae</taxon>
        <taxon>Glarea</taxon>
    </lineage>
</organism>
<dbReference type="InterPro" id="IPR012674">
    <property type="entry name" value="Calycin"/>
</dbReference>
<dbReference type="AlphaFoldDB" id="S3CQK3"/>
<dbReference type="PANTHER" id="PTHR38115:SF1">
    <property type="entry name" value="LIPOCALIN-LIKE DOMAIN-CONTAINING PROTEIN"/>
    <property type="match status" value="1"/>
</dbReference>
<evidence type="ECO:0000313" key="1">
    <source>
        <dbReference type="EMBL" id="EPE28732.1"/>
    </source>
</evidence>
<name>S3CQK3_GLAL2</name>
<protein>
    <submittedName>
        <fullName evidence="1">Uncharacterized protein</fullName>
    </submittedName>
</protein>
<dbReference type="eggNOG" id="ENOG502S22D">
    <property type="taxonomic scope" value="Eukaryota"/>
</dbReference>
<dbReference type="InterPro" id="IPR053037">
    <property type="entry name" value="Pericyclase_pydY-like"/>
</dbReference>
<dbReference type="SUPFAM" id="SSF50814">
    <property type="entry name" value="Lipocalins"/>
    <property type="match status" value="1"/>
</dbReference>
<dbReference type="PANTHER" id="PTHR38115">
    <property type="entry name" value="LIPOCALIN-LIKE DOMAIN-CONTAINING PROTEIN"/>
    <property type="match status" value="1"/>
</dbReference>
<dbReference type="GeneID" id="19468900"/>
<reference evidence="1 2" key="1">
    <citation type="journal article" date="2013" name="BMC Genomics">
        <title>Genomics-driven discovery of the pneumocandin biosynthetic gene cluster in the fungus Glarea lozoyensis.</title>
        <authorList>
            <person name="Chen L."/>
            <person name="Yue Q."/>
            <person name="Zhang X."/>
            <person name="Xiang M."/>
            <person name="Wang C."/>
            <person name="Li S."/>
            <person name="Che Y."/>
            <person name="Ortiz-Lopez F.J."/>
            <person name="Bills G.F."/>
            <person name="Liu X."/>
            <person name="An Z."/>
        </authorList>
    </citation>
    <scope>NUCLEOTIDE SEQUENCE [LARGE SCALE GENOMIC DNA]</scope>
    <source>
        <strain evidence="2">ATCC 20868 / MF5171</strain>
    </source>
</reference>